<dbReference type="SUPFAM" id="SSF54665">
    <property type="entry name" value="CO dehydrogenase molybdoprotein N-domain-like"/>
    <property type="match status" value="1"/>
</dbReference>
<dbReference type="InterPro" id="IPR000674">
    <property type="entry name" value="Ald_Oxase/Xan_DH_a/b"/>
</dbReference>
<proteinExistence type="predicted"/>
<evidence type="ECO:0000256" key="1">
    <source>
        <dbReference type="ARBA" id="ARBA00022505"/>
    </source>
</evidence>
<dbReference type="Gene3D" id="3.30.365.10">
    <property type="entry name" value="Aldehyde oxidase/xanthine dehydrogenase, molybdopterin binding domain"/>
    <property type="match status" value="4"/>
</dbReference>
<comment type="caution">
    <text evidence="4">The sequence shown here is derived from an EMBL/GenBank/DDBJ whole genome shotgun (WGS) entry which is preliminary data.</text>
</comment>
<gene>
    <name evidence="4" type="ORF">MON41_17880</name>
</gene>
<dbReference type="SMART" id="SM01008">
    <property type="entry name" value="Ald_Xan_dh_C"/>
    <property type="match status" value="1"/>
</dbReference>
<dbReference type="Gene3D" id="3.90.1170.50">
    <property type="entry name" value="Aldehyde oxidase/xanthine dehydrogenase, a/b hammerhead"/>
    <property type="match status" value="1"/>
</dbReference>
<accession>A0ABS9W8F6</accession>
<keyword evidence="5" id="KW-1185">Reference proteome</keyword>
<dbReference type="InterPro" id="IPR016208">
    <property type="entry name" value="Ald_Oxase/xanthine_DH-like"/>
</dbReference>
<evidence type="ECO:0000313" key="5">
    <source>
        <dbReference type="Proteomes" id="UP001201985"/>
    </source>
</evidence>
<name>A0ABS9W8F6_9PROT</name>
<dbReference type="InterPro" id="IPR046867">
    <property type="entry name" value="AldOxase/xan_DH_MoCoBD2"/>
</dbReference>
<dbReference type="InterPro" id="IPR036856">
    <property type="entry name" value="Ald_Oxase/Xan_DH_a/b_sf"/>
</dbReference>
<dbReference type="InterPro" id="IPR037165">
    <property type="entry name" value="AldOxase/xan_DH_Mopterin-bd_sf"/>
</dbReference>
<dbReference type="EMBL" id="JALBUU010000038">
    <property type="protein sequence ID" value="MCI0755577.1"/>
    <property type="molecule type" value="Genomic_DNA"/>
</dbReference>
<protein>
    <submittedName>
        <fullName evidence="4">Xanthine dehydrogenase family protein molybdopterin-binding subunit</fullName>
    </submittedName>
</protein>
<sequence length="788" mass="84423">MNVPFDTFQVKYGIGQPVSRKEDPVLLRGEGRYSDDLNLPGQLYAVMVRSPYAHAVLRGIDATEAKDMPGVLAIYTGQDLAAADIGPMLANVGQKNRDGTDVRIPRQMPLTIDRVRYVGEPVAMVIAETAKQARDAAEAVVLDVGVLPAVTEAREAGEATPLYDEVPGNLLLDYHYGDAEKVAGAFARAAHVTRLPLRNNRIVVAPMEPRSALASFEAEELRFILRLGTQGVFGMRNNIAKVMGVEPAQLRVLTGNVGGSFGMKASVYPEYISILYAARALGRPVKWTDERSESFLSDSHGRDHDLTGELALDAEGHFLAVRMTGFANLGAYLSNATVIPPTSNTVKNVVGVYRTPLVEVSTRCMFTNTTPVGAYRGAGRPEGNYYMERLVSAAAREMGIDPIELRRRNHIQPAQIPYATPAGTVYDSGEFPAVLDEALVAADWDGFSARRAESRRQGKLRGRGIGHYLEVTAPPSKEMGGIRFEVDGTVTIITGTLDYGQGHASPFAQVLVDRLGIPFDRIKLVQGDSDELIAGGGTGGSRSIMASGTAIAEASALVIEKGRQLAGHLLEAALEDIEFSAGRFHIAGTDRGIDILDLAARLRMAPGLPDDLPRSLDVEHADQYEESAFPNGCHIAEVEIDPETGMTSIDRYVMVNDFGVLINPMLVEGQAHGGVVQGIGQALTELTAYDPDGQLLSGSFMDYGLPRAVDTPSFSFQSRPVPARTNVLGAKGCGEAGCAGALPAVMNAVVDALAEVGVNHIDMPATPARIWQAIQAQSSDGRHQRPSA</sequence>
<dbReference type="Pfam" id="PF20256">
    <property type="entry name" value="MoCoBD_2"/>
    <property type="match status" value="1"/>
</dbReference>
<evidence type="ECO:0000256" key="2">
    <source>
        <dbReference type="ARBA" id="ARBA00023002"/>
    </source>
</evidence>
<dbReference type="Proteomes" id="UP001201985">
    <property type="component" value="Unassembled WGS sequence"/>
</dbReference>
<keyword evidence="2" id="KW-0560">Oxidoreductase</keyword>
<reference evidence="4 5" key="1">
    <citation type="submission" date="2022-03" db="EMBL/GenBank/DDBJ databases">
        <title>Complete genome analysis of Roseomonas KG 17.1 : a prolific producer of plant growth promoters.</title>
        <authorList>
            <person name="Saadouli I."/>
            <person name="Najjari A."/>
            <person name="Mosbah A."/>
            <person name="Ouzari H.I."/>
        </authorList>
    </citation>
    <scope>NUCLEOTIDE SEQUENCE [LARGE SCALE GENOMIC DNA]</scope>
    <source>
        <strain evidence="4 5">KG17-1</strain>
    </source>
</reference>
<dbReference type="PANTHER" id="PTHR11908:SF132">
    <property type="entry name" value="ALDEHYDE OXIDASE 1-RELATED"/>
    <property type="match status" value="1"/>
</dbReference>
<dbReference type="Pfam" id="PF01315">
    <property type="entry name" value="Ald_Xan_dh_C"/>
    <property type="match status" value="1"/>
</dbReference>
<keyword evidence="1" id="KW-0500">Molybdenum</keyword>
<organism evidence="4 5">
    <name type="scientific">Teichococcus vastitatis</name>
    <dbReference type="NCBI Taxonomy" id="2307076"/>
    <lineage>
        <taxon>Bacteria</taxon>
        <taxon>Pseudomonadati</taxon>
        <taxon>Pseudomonadota</taxon>
        <taxon>Alphaproteobacteria</taxon>
        <taxon>Acetobacterales</taxon>
        <taxon>Roseomonadaceae</taxon>
        <taxon>Roseomonas</taxon>
    </lineage>
</organism>
<dbReference type="SUPFAM" id="SSF56003">
    <property type="entry name" value="Molybdenum cofactor-binding domain"/>
    <property type="match status" value="1"/>
</dbReference>
<dbReference type="InterPro" id="IPR008274">
    <property type="entry name" value="AldOxase/xan_DH_MoCoBD1"/>
</dbReference>
<evidence type="ECO:0000313" key="4">
    <source>
        <dbReference type="EMBL" id="MCI0755577.1"/>
    </source>
</evidence>
<dbReference type="Pfam" id="PF02738">
    <property type="entry name" value="MoCoBD_1"/>
    <property type="match status" value="1"/>
</dbReference>
<dbReference type="RefSeq" id="WP_120010324.1">
    <property type="nucleotide sequence ID" value="NZ_JALBUU010000038.1"/>
</dbReference>
<feature type="domain" description="Aldehyde oxidase/xanthine dehydrogenase a/b hammerhead" evidence="3">
    <location>
        <begin position="28"/>
        <end position="148"/>
    </location>
</feature>
<dbReference type="PANTHER" id="PTHR11908">
    <property type="entry name" value="XANTHINE DEHYDROGENASE"/>
    <property type="match status" value="1"/>
</dbReference>
<evidence type="ECO:0000259" key="3">
    <source>
        <dbReference type="SMART" id="SM01008"/>
    </source>
</evidence>